<accession>C7M8C0</accession>
<keyword evidence="2" id="KW-1185">Reference proteome</keyword>
<proteinExistence type="predicted"/>
<dbReference type="Proteomes" id="UP000006650">
    <property type="component" value="Chromosome"/>
</dbReference>
<dbReference type="HOGENOM" id="CLU_2567539_0_0_10"/>
<sequence length="81" mass="9423">MRTGTLTIEPPKGISLEEAKLALKSLKFKILKVTDDTEMTEQEFFSMVDKARAEKKTKVSKEQMRKMLLEEQWKINPLHPC</sequence>
<evidence type="ECO:0000313" key="1">
    <source>
        <dbReference type="EMBL" id="ACU92290.1"/>
    </source>
</evidence>
<dbReference type="GeneID" id="29676431"/>
<name>C7M8C0_CAPOD</name>
<protein>
    <submittedName>
        <fullName evidence="1">Uncharacterized protein</fullName>
    </submittedName>
</protein>
<reference evidence="1 2" key="1">
    <citation type="journal article" date="2009" name="Stand. Genomic Sci.">
        <title>Complete genome sequence of Capnocytophaga ochracea type strain (VPI 2845).</title>
        <authorList>
            <person name="Mavrommatis K."/>
            <person name="Gronow S."/>
            <person name="Saunders E."/>
            <person name="Land M."/>
            <person name="Lapidus A."/>
            <person name="Copeland A."/>
            <person name="Glavina Del Rio T."/>
            <person name="Nolan M."/>
            <person name="Lucas S."/>
            <person name="Chen F."/>
            <person name="Tice H."/>
            <person name="Cheng J.F."/>
            <person name="Bruce D."/>
            <person name="Goodwin L."/>
            <person name="Pitluck S."/>
            <person name="Pati A."/>
            <person name="Ivanova N."/>
            <person name="Chen A."/>
            <person name="Palaniappan K."/>
            <person name="Chain P."/>
            <person name="Hauser L."/>
            <person name="Chang Y.J."/>
            <person name="Jeffries C.D."/>
            <person name="Brettin T."/>
            <person name="Detter J.C."/>
            <person name="Han C."/>
            <person name="Bristow J."/>
            <person name="Goker M."/>
            <person name="Rohde M."/>
            <person name="Eisen J.A."/>
            <person name="Markowitz V."/>
            <person name="Kyrpides N.C."/>
            <person name="Klenk H.P."/>
            <person name="Hugenholtz P."/>
        </authorList>
    </citation>
    <scope>NUCLEOTIDE SEQUENCE [LARGE SCALE GENOMIC DNA]</scope>
    <source>
        <strain evidence="2">ATCC 27872 / DSM 7271 / JCM 12966 / VPI 2845</strain>
    </source>
</reference>
<dbReference type="EMBL" id="CP001632">
    <property type="protein sequence ID" value="ACU92290.1"/>
    <property type="molecule type" value="Genomic_DNA"/>
</dbReference>
<dbReference type="KEGG" id="coc:Coch_0733"/>
<dbReference type="eggNOG" id="ENOG5030SRF">
    <property type="taxonomic scope" value="Bacteria"/>
</dbReference>
<organism evidence="1 2">
    <name type="scientific">Capnocytophaga ochracea (strain ATCC 27872 / DSM 7271 / CCUG 9716 / JCM 12966 / NCTC 12371 / SS31 / VPI 2845)</name>
    <name type="common">Bacteroides ochraceus</name>
    <dbReference type="NCBI Taxonomy" id="521097"/>
    <lineage>
        <taxon>Bacteria</taxon>
        <taxon>Pseudomonadati</taxon>
        <taxon>Bacteroidota</taxon>
        <taxon>Flavobacteriia</taxon>
        <taxon>Flavobacteriales</taxon>
        <taxon>Flavobacteriaceae</taxon>
        <taxon>Capnocytophaga</taxon>
    </lineage>
</organism>
<gene>
    <name evidence="1" type="ordered locus">Coch_0733</name>
</gene>
<dbReference type="AlphaFoldDB" id="C7M8C0"/>
<dbReference type="RefSeq" id="WP_009419478.1">
    <property type="nucleotide sequence ID" value="NC_013162.1"/>
</dbReference>
<dbReference type="STRING" id="521097.Coch_0733"/>
<evidence type="ECO:0000313" key="2">
    <source>
        <dbReference type="Proteomes" id="UP000006650"/>
    </source>
</evidence>